<proteinExistence type="predicted"/>
<accession>A0ABV9T2S6</accession>
<dbReference type="InterPro" id="IPR001296">
    <property type="entry name" value="Glyco_trans_1"/>
</dbReference>
<keyword evidence="2" id="KW-0328">Glycosyltransferase</keyword>
<reference evidence="3" key="1">
    <citation type="journal article" date="2019" name="Int. J. Syst. Evol. Microbiol.">
        <title>The Global Catalogue of Microorganisms (GCM) 10K type strain sequencing project: providing services to taxonomists for standard genome sequencing and annotation.</title>
        <authorList>
            <consortium name="The Broad Institute Genomics Platform"/>
            <consortium name="The Broad Institute Genome Sequencing Center for Infectious Disease"/>
            <person name="Wu L."/>
            <person name="Ma J."/>
        </authorList>
    </citation>
    <scope>NUCLEOTIDE SEQUENCE [LARGE SCALE GENOMIC DNA]</scope>
    <source>
        <strain evidence="3">CGMCC 4.7466</strain>
    </source>
</reference>
<gene>
    <name evidence="2" type="ORF">ACFPFU_14445</name>
</gene>
<dbReference type="PANTHER" id="PTHR12526:SF625">
    <property type="entry name" value="PHOSPHATIDYLINOSITOL GLYCAN-CLASS A"/>
    <property type="match status" value="1"/>
</dbReference>
<dbReference type="Gene3D" id="3.40.50.2000">
    <property type="entry name" value="Glycogen Phosphorylase B"/>
    <property type="match status" value="2"/>
</dbReference>
<comment type="caution">
    <text evidence="2">The sequence shown here is derived from an EMBL/GenBank/DDBJ whole genome shotgun (WGS) entry which is preliminary data.</text>
</comment>
<dbReference type="GO" id="GO:0016757">
    <property type="term" value="F:glycosyltransferase activity"/>
    <property type="evidence" value="ECO:0007669"/>
    <property type="project" value="UniProtKB-KW"/>
</dbReference>
<dbReference type="RefSeq" id="WP_377065472.1">
    <property type="nucleotide sequence ID" value="NZ_JBHSJJ010000007.1"/>
</dbReference>
<dbReference type="Pfam" id="PF00534">
    <property type="entry name" value="Glycos_transf_1"/>
    <property type="match status" value="1"/>
</dbReference>
<feature type="domain" description="Glycosyl transferase family 1" evidence="1">
    <location>
        <begin position="203"/>
        <end position="340"/>
    </location>
</feature>
<name>A0ABV9T2S6_9BACT</name>
<dbReference type="EMBL" id="JBHSJJ010000007">
    <property type="protein sequence ID" value="MFC4872893.1"/>
    <property type="molecule type" value="Genomic_DNA"/>
</dbReference>
<dbReference type="PANTHER" id="PTHR12526">
    <property type="entry name" value="GLYCOSYLTRANSFERASE"/>
    <property type="match status" value="1"/>
</dbReference>
<evidence type="ECO:0000259" key="1">
    <source>
        <dbReference type="Pfam" id="PF00534"/>
    </source>
</evidence>
<dbReference type="Proteomes" id="UP001595818">
    <property type="component" value="Unassembled WGS sequence"/>
</dbReference>
<keyword evidence="2" id="KW-0808">Transferase</keyword>
<dbReference type="EC" id="2.4.-.-" evidence="2"/>
<dbReference type="SUPFAM" id="SSF53756">
    <property type="entry name" value="UDP-Glycosyltransferase/glycogen phosphorylase"/>
    <property type="match status" value="1"/>
</dbReference>
<keyword evidence="3" id="KW-1185">Reference proteome</keyword>
<sequence>MNTRFNKNRLKFLFYDYQAINILLVNEVPSGGAAVQAHGWMQGLLSEGHEVNLITDIGRGGSIKEECKKIKLHSVFDAQKGIRWIRWIYYRSPYIYKKIKEINPDYLYQGIPSWHTFIFALICIQLNIKLIQRISNDFLLDDRFYKNHSRIHGFFLNLGLKLSYCILCQNDYQLNIIRKRFPNKKIFKISNPIFLNGYHLNEIDQPKEHIAWLGLFQYQKNLPLLYEIAKTLPGERFLIAGTESTNIDEETLIYMGKLKTLSNVEFIGFLERKSIIPFLSKAKFILNTSHYEGFSNTFLEAMSVGTPILSSVKVNPDEIISKNNLGVVYKNPEDLKEKLYALTPETIKSMSRNCLEFVSQYHDHRKLAKDLVKFLIN</sequence>
<protein>
    <submittedName>
        <fullName evidence="2">Glycosyltransferase family 4 protein</fullName>
        <ecNumber evidence="2">2.4.-.-</ecNumber>
    </submittedName>
</protein>
<evidence type="ECO:0000313" key="3">
    <source>
        <dbReference type="Proteomes" id="UP001595818"/>
    </source>
</evidence>
<dbReference type="CDD" id="cd03801">
    <property type="entry name" value="GT4_PimA-like"/>
    <property type="match status" value="1"/>
</dbReference>
<organism evidence="2 3">
    <name type="scientific">Negadavirga shengliensis</name>
    <dbReference type="NCBI Taxonomy" id="1389218"/>
    <lineage>
        <taxon>Bacteria</taxon>
        <taxon>Pseudomonadati</taxon>
        <taxon>Bacteroidota</taxon>
        <taxon>Cytophagia</taxon>
        <taxon>Cytophagales</taxon>
        <taxon>Cyclobacteriaceae</taxon>
        <taxon>Negadavirga</taxon>
    </lineage>
</organism>
<evidence type="ECO:0000313" key="2">
    <source>
        <dbReference type="EMBL" id="MFC4872893.1"/>
    </source>
</evidence>